<dbReference type="PANTHER" id="PTHR44051">
    <property type="entry name" value="GLUTATHIONE S-TRANSFERASE-RELATED"/>
    <property type="match status" value="1"/>
</dbReference>
<dbReference type="GO" id="GO:0004364">
    <property type="term" value="F:glutathione transferase activity"/>
    <property type="evidence" value="ECO:0007669"/>
    <property type="project" value="UniProtKB-EC"/>
</dbReference>
<accession>A0A7W8DEP1</accession>
<dbReference type="EMBL" id="JACHHX010000011">
    <property type="protein sequence ID" value="MBB5015840.1"/>
    <property type="molecule type" value="Genomic_DNA"/>
</dbReference>
<dbReference type="InterPro" id="IPR040079">
    <property type="entry name" value="Glutathione_S-Trfase"/>
</dbReference>
<evidence type="ECO:0000313" key="3">
    <source>
        <dbReference type="EMBL" id="MBB5015840.1"/>
    </source>
</evidence>
<dbReference type="SUPFAM" id="SSF52833">
    <property type="entry name" value="Thioredoxin-like"/>
    <property type="match status" value="1"/>
</dbReference>
<dbReference type="Gene3D" id="1.20.1050.10">
    <property type="match status" value="1"/>
</dbReference>
<protein>
    <submittedName>
        <fullName evidence="3">Glutathione S-transferase</fullName>
        <ecNumber evidence="3">2.5.1.18</ecNumber>
    </submittedName>
</protein>
<reference evidence="3 4" key="1">
    <citation type="submission" date="2020-08" db="EMBL/GenBank/DDBJ databases">
        <title>Genomic Encyclopedia of Type Strains, Phase IV (KMG-IV): sequencing the most valuable type-strain genomes for metagenomic binning, comparative biology and taxonomic classification.</title>
        <authorList>
            <person name="Goeker M."/>
        </authorList>
    </citation>
    <scope>NUCLEOTIDE SEQUENCE [LARGE SCALE GENOMIC DNA]</scope>
    <source>
        <strain evidence="3 4">DSM 25897</strain>
    </source>
</reference>
<dbReference type="RefSeq" id="WP_183948514.1">
    <property type="nucleotide sequence ID" value="NZ_JACHHX010000011.1"/>
</dbReference>
<dbReference type="CDD" id="cd03188">
    <property type="entry name" value="GST_C_Beta"/>
    <property type="match status" value="1"/>
</dbReference>
<feature type="domain" description="GST N-terminal" evidence="1">
    <location>
        <begin position="1"/>
        <end position="78"/>
    </location>
</feature>
<dbReference type="SFLD" id="SFLDG00358">
    <property type="entry name" value="Main_(cytGST)"/>
    <property type="match status" value="1"/>
</dbReference>
<dbReference type="CDD" id="cd03057">
    <property type="entry name" value="GST_N_Beta"/>
    <property type="match status" value="1"/>
</dbReference>
<dbReference type="PROSITE" id="PS50404">
    <property type="entry name" value="GST_NTER"/>
    <property type="match status" value="1"/>
</dbReference>
<dbReference type="Gene3D" id="3.40.30.10">
    <property type="entry name" value="Glutaredoxin"/>
    <property type="match status" value="1"/>
</dbReference>
<keyword evidence="3" id="KW-0808">Transferase</keyword>
<dbReference type="SUPFAM" id="SSF47616">
    <property type="entry name" value="GST C-terminal domain-like"/>
    <property type="match status" value="1"/>
</dbReference>
<dbReference type="Pfam" id="PF00043">
    <property type="entry name" value="GST_C"/>
    <property type="match status" value="1"/>
</dbReference>
<dbReference type="PROSITE" id="PS50405">
    <property type="entry name" value="GST_CTER"/>
    <property type="match status" value="1"/>
</dbReference>
<dbReference type="InterPro" id="IPR036249">
    <property type="entry name" value="Thioredoxin-like_sf"/>
</dbReference>
<dbReference type="InterPro" id="IPR036282">
    <property type="entry name" value="Glutathione-S-Trfase_C_sf"/>
</dbReference>
<dbReference type="InterPro" id="IPR004045">
    <property type="entry name" value="Glutathione_S-Trfase_N"/>
</dbReference>
<name>A0A7W8DEP1_9GAMM</name>
<proteinExistence type="predicted"/>
<feature type="domain" description="GST C-terminal" evidence="2">
    <location>
        <begin position="84"/>
        <end position="204"/>
    </location>
</feature>
<organism evidence="3 4">
    <name type="scientific">Rehaibacterium terrae</name>
    <dbReference type="NCBI Taxonomy" id="1341696"/>
    <lineage>
        <taxon>Bacteria</taxon>
        <taxon>Pseudomonadati</taxon>
        <taxon>Pseudomonadota</taxon>
        <taxon>Gammaproteobacteria</taxon>
        <taxon>Lysobacterales</taxon>
        <taxon>Lysobacteraceae</taxon>
        <taxon>Rehaibacterium</taxon>
    </lineage>
</organism>
<keyword evidence="4" id="KW-1185">Reference proteome</keyword>
<dbReference type="SFLD" id="SFLDS00019">
    <property type="entry name" value="Glutathione_Transferase_(cytos"/>
    <property type="match status" value="1"/>
</dbReference>
<dbReference type="InterPro" id="IPR010987">
    <property type="entry name" value="Glutathione-S-Trfase_C-like"/>
</dbReference>
<evidence type="ECO:0000259" key="2">
    <source>
        <dbReference type="PROSITE" id="PS50405"/>
    </source>
</evidence>
<evidence type="ECO:0000313" key="4">
    <source>
        <dbReference type="Proteomes" id="UP000519004"/>
    </source>
</evidence>
<dbReference type="Pfam" id="PF13409">
    <property type="entry name" value="GST_N_2"/>
    <property type="match status" value="1"/>
</dbReference>
<sequence length="204" mass="22777">MKLYFIPGTCSLADHIVLEWIGCPYDTRQVARDALRSPEYLKINPAGVVPTLEDDDGWVLTENVAILNYLLDRFPEAGLGGDNGLRDRAETNRWLAYLNSDVHKAFGPIFSPARFHPDPSQHDALKQAARARIALLLGPVESRLTDRDWLAGHRSPADAYLFVILRWAMAHGIDLADKPRLQAHFARMKADAGVQRALKAQGLE</sequence>
<dbReference type="SFLD" id="SFLDG01150">
    <property type="entry name" value="Main.1:_Beta-like"/>
    <property type="match status" value="1"/>
</dbReference>
<evidence type="ECO:0000259" key="1">
    <source>
        <dbReference type="PROSITE" id="PS50404"/>
    </source>
</evidence>
<dbReference type="EC" id="2.5.1.18" evidence="3"/>
<comment type="caution">
    <text evidence="3">The sequence shown here is derived from an EMBL/GenBank/DDBJ whole genome shotgun (WGS) entry which is preliminary data.</text>
</comment>
<dbReference type="Proteomes" id="UP000519004">
    <property type="component" value="Unassembled WGS sequence"/>
</dbReference>
<gene>
    <name evidence="3" type="ORF">HNQ58_001750</name>
</gene>
<dbReference type="PANTHER" id="PTHR44051:SF8">
    <property type="entry name" value="GLUTATHIONE S-TRANSFERASE GSTA"/>
    <property type="match status" value="1"/>
</dbReference>
<dbReference type="AlphaFoldDB" id="A0A7W8DEP1"/>
<dbReference type="InterPro" id="IPR004046">
    <property type="entry name" value="GST_C"/>
</dbReference>